<keyword evidence="2" id="KW-0238">DNA-binding</keyword>
<dbReference type="AlphaFoldDB" id="A0A1J5P014"/>
<gene>
    <name evidence="5" type="primary">mtrR_5</name>
    <name evidence="5" type="ORF">GALL_540200</name>
</gene>
<dbReference type="SUPFAM" id="SSF46689">
    <property type="entry name" value="Homeodomain-like"/>
    <property type="match status" value="1"/>
</dbReference>
<dbReference type="SUPFAM" id="SSF48498">
    <property type="entry name" value="Tetracyclin repressor-like, C-terminal domain"/>
    <property type="match status" value="1"/>
</dbReference>
<dbReference type="InterPro" id="IPR049445">
    <property type="entry name" value="TetR_SbtR-like_C"/>
</dbReference>
<organism evidence="5">
    <name type="scientific">mine drainage metagenome</name>
    <dbReference type="NCBI Taxonomy" id="410659"/>
    <lineage>
        <taxon>unclassified sequences</taxon>
        <taxon>metagenomes</taxon>
        <taxon>ecological metagenomes</taxon>
    </lineage>
</organism>
<evidence type="ECO:0000256" key="2">
    <source>
        <dbReference type="ARBA" id="ARBA00023125"/>
    </source>
</evidence>
<dbReference type="Pfam" id="PF21597">
    <property type="entry name" value="TetR_C_43"/>
    <property type="match status" value="1"/>
</dbReference>
<dbReference type="PANTHER" id="PTHR30055">
    <property type="entry name" value="HTH-TYPE TRANSCRIPTIONAL REGULATOR RUTR"/>
    <property type="match status" value="1"/>
</dbReference>
<keyword evidence="1" id="KW-0805">Transcription regulation</keyword>
<comment type="caution">
    <text evidence="5">The sequence shown here is derived from an EMBL/GenBank/DDBJ whole genome shotgun (WGS) entry which is preliminary data.</text>
</comment>
<dbReference type="PANTHER" id="PTHR30055:SF234">
    <property type="entry name" value="HTH-TYPE TRANSCRIPTIONAL REGULATOR BETI"/>
    <property type="match status" value="1"/>
</dbReference>
<dbReference type="PROSITE" id="PS50977">
    <property type="entry name" value="HTH_TETR_2"/>
    <property type="match status" value="1"/>
</dbReference>
<evidence type="ECO:0000256" key="1">
    <source>
        <dbReference type="ARBA" id="ARBA00023015"/>
    </source>
</evidence>
<reference evidence="5" key="1">
    <citation type="submission" date="2016-10" db="EMBL/GenBank/DDBJ databases">
        <title>Sequence of Gallionella enrichment culture.</title>
        <authorList>
            <person name="Poehlein A."/>
            <person name="Muehling M."/>
            <person name="Daniel R."/>
        </authorList>
    </citation>
    <scope>NUCLEOTIDE SEQUENCE</scope>
</reference>
<dbReference type="InterPro" id="IPR050109">
    <property type="entry name" value="HTH-type_TetR-like_transc_reg"/>
</dbReference>
<dbReference type="Pfam" id="PF00440">
    <property type="entry name" value="TetR_N"/>
    <property type="match status" value="1"/>
</dbReference>
<accession>A0A1J5P014</accession>
<dbReference type="PRINTS" id="PR00455">
    <property type="entry name" value="HTHTETR"/>
</dbReference>
<dbReference type="InterPro" id="IPR009057">
    <property type="entry name" value="Homeodomain-like_sf"/>
</dbReference>
<dbReference type="Gene3D" id="1.10.357.10">
    <property type="entry name" value="Tetracycline Repressor, domain 2"/>
    <property type="match status" value="1"/>
</dbReference>
<protein>
    <submittedName>
        <fullName evidence="5">HTH-type transcriptional regulator MtrR</fullName>
    </submittedName>
</protein>
<evidence type="ECO:0000256" key="3">
    <source>
        <dbReference type="ARBA" id="ARBA00023163"/>
    </source>
</evidence>
<evidence type="ECO:0000313" key="5">
    <source>
        <dbReference type="EMBL" id="OIQ64430.1"/>
    </source>
</evidence>
<dbReference type="GO" id="GO:0003700">
    <property type="term" value="F:DNA-binding transcription factor activity"/>
    <property type="evidence" value="ECO:0007669"/>
    <property type="project" value="TreeGrafter"/>
</dbReference>
<evidence type="ECO:0000259" key="4">
    <source>
        <dbReference type="PROSITE" id="PS50977"/>
    </source>
</evidence>
<dbReference type="InterPro" id="IPR001647">
    <property type="entry name" value="HTH_TetR"/>
</dbReference>
<name>A0A1J5P014_9ZZZZ</name>
<proteinExistence type="predicted"/>
<sequence length="191" mass="21025">MDEKCRKPRSDALKNRERLIEAAKEILGRGGPEASLEAVARRAGVGPGTLYRHFPTREALFQAVYRHDVDDILQLAAELDQPGGGVEALRAWMHANVALVATKRGLLGALAVVVTDESKAMYSEVSANITRAMDGLLQRAISEGAVRDDITAADLLQTFYALCYARQPEPGWKEQVLRLLDIFIDGLRTRP</sequence>
<dbReference type="GO" id="GO:0000976">
    <property type="term" value="F:transcription cis-regulatory region binding"/>
    <property type="evidence" value="ECO:0007669"/>
    <property type="project" value="TreeGrafter"/>
</dbReference>
<feature type="domain" description="HTH tetR-type" evidence="4">
    <location>
        <begin position="13"/>
        <end position="72"/>
    </location>
</feature>
<dbReference type="InterPro" id="IPR036271">
    <property type="entry name" value="Tet_transcr_reg_TetR-rel_C_sf"/>
</dbReference>
<keyword evidence="3" id="KW-0804">Transcription</keyword>
<dbReference type="EMBL" id="MLJW01008127">
    <property type="protein sequence ID" value="OIQ64430.1"/>
    <property type="molecule type" value="Genomic_DNA"/>
</dbReference>